<feature type="region of interest" description="Disordered" evidence="1">
    <location>
        <begin position="152"/>
        <end position="185"/>
    </location>
</feature>
<dbReference type="AlphaFoldDB" id="A0A4Z0GSQ8"/>
<accession>A0A4Z0GSQ8</accession>
<organism evidence="2 3">
    <name type="scientific">Streptomyces palmae</name>
    <dbReference type="NCBI Taxonomy" id="1701085"/>
    <lineage>
        <taxon>Bacteria</taxon>
        <taxon>Bacillati</taxon>
        <taxon>Actinomycetota</taxon>
        <taxon>Actinomycetes</taxon>
        <taxon>Kitasatosporales</taxon>
        <taxon>Streptomycetaceae</taxon>
        <taxon>Streptomyces</taxon>
    </lineage>
</organism>
<feature type="compositionally biased region" description="Acidic residues" evidence="1">
    <location>
        <begin position="154"/>
        <end position="170"/>
    </location>
</feature>
<evidence type="ECO:0000313" key="2">
    <source>
        <dbReference type="EMBL" id="TGA99701.1"/>
    </source>
</evidence>
<feature type="region of interest" description="Disordered" evidence="1">
    <location>
        <begin position="1"/>
        <end position="24"/>
    </location>
</feature>
<dbReference type="NCBIfam" id="NF038083">
    <property type="entry name" value="CU044_5270_fam"/>
    <property type="match status" value="1"/>
</dbReference>
<evidence type="ECO:0008006" key="4">
    <source>
        <dbReference type="Google" id="ProtNLM"/>
    </source>
</evidence>
<sequence>MDELQAVREMRPSAPEPDAARLAPGRRSLLAAAAGADARSRSGAPRWLTGWGKPWRLAIPVAVAASVVAGALVVAPGDKGSPQKQQVQTVTVAQVMERAAESVRHHKVIRPRPDQWIYSKMVLPEPIDVESETWERFDGKKYAERDEHGKIVISDEELPPGDMGDEDLPSDDMAGTEPQGSQSSEELLDNIAKLPTDPRKLLEQIRSDTSFDSEFDTDFLDQTGRKNREFRRISNILLTGSVLPPELNATLYRALALIPGVEVLEQRVDDAAGRSSLAIRSIERVNGKNTADYLFLDPKTYAFRGAGWDASVTGRDPKFGWEIAVLANAVVDKPGQTH</sequence>
<dbReference type="InterPro" id="IPR047789">
    <property type="entry name" value="CU044_5270-like"/>
</dbReference>
<dbReference type="OrthoDB" id="4158435at2"/>
<dbReference type="EMBL" id="SRID01000245">
    <property type="protein sequence ID" value="TGA99701.1"/>
    <property type="molecule type" value="Genomic_DNA"/>
</dbReference>
<keyword evidence="3" id="KW-1185">Reference proteome</keyword>
<evidence type="ECO:0000256" key="1">
    <source>
        <dbReference type="SAM" id="MobiDB-lite"/>
    </source>
</evidence>
<proteinExistence type="predicted"/>
<protein>
    <recommendedName>
        <fullName evidence="4">CU044_5270 family protein</fullName>
    </recommendedName>
</protein>
<feature type="compositionally biased region" description="Basic and acidic residues" evidence="1">
    <location>
        <begin position="1"/>
        <end position="11"/>
    </location>
</feature>
<comment type="caution">
    <text evidence="2">The sequence shown here is derived from an EMBL/GenBank/DDBJ whole genome shotgun (WGS) entry which is preliminary data.</text>
</comment>
<dbReference type="Proteomes" id="UP000297948">
    <property type="component" value="Unassembled WGS sequence"/>
</dbReference>
<reference evidence="2 3" key="1">
    <citation type="submission" date="2019-03" db="EMBL/GenBank/DDBJ databases">
        <authorList>
            <person name="Gonzalez-Pimentel J.L."/>
        </authorList>
    </citation>
    <scope>NUCLEOTIDE SEQUENCE [LARGE SCALE GENOMIC DNA]</scope>
    <source>
        <strain evidence="2 3">JCM 31289</strain>
    </source>
</reference>
<gene>
    <name evidence="2" type="ORF">E4099_22230</name>
</gene>
<evidence type="ECO:0000313" key="3">
    <source>
        <dbReference type="Proteomes" id="UP000297948"/>
    </source>
</evidence>
<name>A0A4Z0GSQ8_9ACTN</name>
<dbReference type="RefSeq" id="WP_135340879.1">
    <property type="nucleotide sequence ID" value="NZ_JBHLTX010000026.1"/>
</dbReference>